<evidence type="ECO:0000313" key="15">
    <source>
        <dbReference type="EMBL" id="CDP10987.1"/>
    </source>
</evidence>
<organism evidence="15 16">
    <name type="scientific">Coffea canephora</name>
    <name type="common">Robusta coffee</name>
    <dbReference type="NCBI Taxonomy" id="49390"/>
    <lineage>
        <taxon>Eukaryota</taxon>
        <taxon>Viridiplantae</taxon>
        <taxon>Streptophyta</taxon>
        <taxon>Embryophyta</taxon>
        <taxon>Tracheophyta</taxon>
        <taxon>Spermatophyta</taxon>
        <taxon>Magnoliopsida</taxon>
        <taxon>eudicotyledons</taxon>
        <taxon>Gunneridae</taxon>
        <taxon>Pentapetalae</taxon>
        <taxon>asterids</taxon>
        <taxon>lamiids</taxon>
        <taxon>Gentianales</taxon>
        <taxon>Rubiaceae</taxon>
        <taxon>Ixoroideae</taxon>
        <taxon>Gardenieae complex</taxon>
        <taxon>Bertiereae - Coffeeae clade</taxon>
        <taxon>Coffeeae</taxon>
        <taxon>Coffea</taxon>
    </lineage>
</organism>
<evidence type="ECO:0000256" key="6">
    <source>
        <dbReference type="ARBA" id="ARBA00022741"/>
    </source>
</evidence>
<dbReference type="OMA" id="CHVISAN"/>
<evidence type="ECO:0000259" key="14">
    <source>
        <dbReference type="PROSITE" id="PS51196"/>
    </source>
</evidence>
<keyword evidence="8" id="KW-0653">Protein transport</keyword>
<dbReference type="FunFam" id="3.90.1440.10:FF:000003">
    <property type="entry name" value="Preprotein translocase SecA subunit"/>
    <property type="match status" value="1"/>
</dbReference>
<dbReference type="InterPro" id="IPR036670">
    <property type="entry name" value="SecA_X-link_sf"/>
</dbReference>
<dbReference type="InterPro" id="IPR014001">
    <property type="entry name" value="Helicase_ATP-bd"/>
</dbReference>
<accession>A0A068URP5</accession>
<evidence type="ECO:0000259" key="13">
    <source>
        <dbReference type="PROSITE" id="PS51192"/>
    </source>
</evidence>
<dbReference type="GO" id="GO:0017038">
    <property type="term" value="P:protein import"/>
    <property type="evidence" value="ECO:0007669"/>
    <property type="project" value="InterPro"/>
</dbReference>
<dbReference type="Pfam" id="PF21090">
    <property type="entry name" value="P-loop_SecA"/>
    <property type="match status" value="1"/>
</dbReference>
<dbReference type="STRING" id="49390.A0A068URP5"/>
<comment type="similarity">
    <text evidence="3">Belongs to the SecA family.</text>
</comment>
<evidence type="ECO:0000256" key="9">
    <source>
        <dbReference type="ARBA" id="ARBA00022967"/>
    </source>
</evidence>
<dbReference type="SMART" id="SM00957">
    <property type="entry name" value="SecA_DEAD"/>
    <property type="match status" value="1"/>
</dbReference>
<dbReference type="Proteomes" id="UP000295252">
    <property type="component" value="Chromosome II"/>
</dbReference>
<evidence type="ECO:0000313" key="16">
    <source>
        <dbReference type="Proteomes" id="UP000295252"/>
    </source>
</evidence>
<dbReference type="OrthoDB" id="27934at2759"/>
<name>A0A068URP5_COFCA</name>
<dbReference type="AlphaFoldDB" id="A0A068URP5"/>
<dbReference type="PROSITE" id="PS51192">
    <property type="entry name" value="HELICASE_ATP_BIND_1"/>
    <property type="match status" value="1"/>
</dbReference>
<dbReference type="GO" id="GO:0006886">
    <property type="term" value="P:intracellular protein transport"/>
    <property type="evidence" value="ECO:0007669"/>
    <property type="project" value="InterPro"/>
</dbReference>
<gene>
    <name evidence="15" type="ORF">GSCOC_T00031985001</name>
</gene>
<dbReference type="Gene3D" id="3.90.1440.10">
    <property type="entry name" value="SecA, preprotein cross-linking domain"/>
    <property type="match status" value="1"/>
</dbReference>
<keyword evidence="16" id="KW-1185">Reference proteome</keyword>
<keyword evidence="6" id="KW-0547">Nucleotide-binding</keyword>
<evidence type="ECO:0000256" key="1">
    <source>
        <dbReference type="ARBA" id="ARBA00004170"/>
    </source>
</evidence>
<dbReference type="InParanoid" id="A0A068URP5"/>
<dbReference type="SUPFAM" id="SSF52540">
    <property type="entry name" value="P-loop containing nucleoside triphosphate hydrolases"/>
    <property type="match status" value="2"/>
</dbReference>
<evidence type="ECO:0000256" key="7">
    <source>
        <dbReference type="ARBA" id="ARBA00022840"/>
    </source>
</evidence>
<dbReference type="CDD" id="cd17928">
    <property type="entry name" value="DEXDc_SecA"/>
    <property type="match status" value="1"/>
</dbReference>
<keyword evidence="11" id="KW-0472">Membrane</keyword>
<dbReference type="GO" id="GO:0016464">
    <property type="term" value="F:chloroplast protein-transporting ATPase activity"/>
    <property type="evidence" value="ECO:0007669"/>
    <property type="project" value="UniProtKB-EC"/>
</dbReference>
<dbReference type="EC" id="7.4.2.4" evidence="4"/>
<dbReference type="InterPro" id="IPR000185">
    <property type="entry name" value="SecA"/>
</dbReference>
<evidence type="ECO:0000256" key="3">
    <source>
        <dbReference type="ARBA" id="ARBA00007650"/>
    </source>
</evidence>
<comment type="catalytic activity">
    <reaction evidence="12">
        <text>ATP + H2O + chloroplast-proteinSide 1 = ADP + phosphate + chloroplast-proteinSide 2.</text>
        <dbReference type="EC" id="7.4.2.4"/>
    </reaction>
</comment>
<dbReference type="PANTHER" id="PTHR30612:SF11">
    <property type="entry name" value="PROTEIN TRANSLOCASE SUBUNIT SECA2, CHLOROPLASTIC"/>
    <property type="match status" value="1"/>
</dbReference>
<keyword evidence="9" id="KW-1278">Translocase</keyword>
<dbReference type="InterPro" id="IPR020937">
    <property type="entry name" value="SecA_CS"/>
</dbReference>
<dbReference type="GO" id="GO:0009941">
    <property type="term" value="C:chloroplast envelope"/>
    <property type="evidence" value="ECO:0007669"/>
    <property type="project" value="TreeGrafter"/>
</dbReference>
<dbReference type="PhylomeDB" id="A0A068URP5"/>
<dbReference type="PROSITE" id="PS01312">
    <property type="entry name" value="SECA"/>
    <property type="match status" value="1"/>
</dbReference>
<evidence type="ECO:0000256" key="10">
    <source>
        <dbReference type="ARBA" id="ARBA00023010"/>
    </source>
</evidence>
<evidence type="ECO:0000256" key="8">
    <source>
        <dbReference type="ARBA" id="ARBA00022927"/>
    </source>
</evidence>
<dbReference type="Pfam" id="PF01043">
    <property type="entry name" value="SecA_PP_bind"/>
    <property type="match status" value="1"/>
</dbReference>
<dbReference type="SMART" id="SM00958">
    <property type="entry name" value="SecA_PP_bind"/>
    <property type="match status" value="1"/>
</dbReference>
<dbReference type="InterPro" id="IPR014018">
    <property type="entry name" value="SecA_motor_DEAD"/>
</dbReference>
<dbReference type="Gene3D" id="3.40.50.300">
    <property type="entry name" value="P-loop containing nucleotide triphosphate hydrolases"/>
    <property type="match status" value="2"/>
</dbReference>
<dbReference type="SUPFAM" id="SSF81767">
    <property type="entry name" value="Pre-protein crosslinking domain of SecA"/>
    <property type="match status" value="1"/>
</dbReference>
<dbReference type="PROSITE" id="PS51196">
    <property type="entry name" value="SECA_MOTOR_DEAD"/>
    <property type="match status" value="1"/>
</dbReference>
<dbReference type="InterPro" id="IPR011130">
    <property type="entry name" value="SecA_preprotein_X-link_dom"/>
</dbReference>
<feature type="domain" description="SecA family profile" evidence="14">
    <location>
        <begin position="76"/>
        <end position="597"/>
    </location>
</feature>
<keyword evidence="7" id="KW-0067">ATP-binding</keyword>
<sequence>MPTTASSSATLIPLIQLHHHRSGGGGGSKIRTLFCSKPLAFPHLLIYSPSRLRLGRSNAFPSPVIYASFKENIGKIKKKWCDLTSLNYWVVGDYYRLVDSVNSLEPQIQALSDELVGFIFTLSAKTVEFRRRLEQGETLADIQAEAFAVVREAAKRKLGMRHFDVQIIGGAVLHDGSIAEMKTGEGKTLVSTLAAYLNALTGEGVHVVTVNDYLAQRDAEWMGRVHRFLGLSVGLIQRRMTAEERRSNYGCDITYTNNSELGFDYLRDNLASSSDQLVMRWPKPFHFAIVDEVDSVLIDEGRNPLLISGEANKDAARYPVAAKVAELLIRGLHYNVELKDNSVELTEEGIVLAEMALETNDLWDENDPWARFVMNALKAKEFYKRDVQYIVRDGKALIINELTGRVEEKRRWSEGIHQAVEAKEGVKIQADSVVVAQITYQSLFKLYPKLSGMTGTAKTEEKEFLKMFQMPVIEVPTNLPNIRLDLPIQAFATARGKWEYVREEVEYMFGLGRPVLVGTTSVENSEYLSSLLKARKIPHNVLNARPKYAAREAQIVAQAGRKYAITISTNMAGRGTDIILGGNPKAGVIRLFDIVGA</sequence>
<dbReference type="InterPro" id="IPR044722">
    <property type="entry name" value="SecA_SF2_C"/>
</dbReference>
<evidence type="ECO:0000256" key="12">
    <source>
        <dbReference type="ARBA" id="ARBA00034043"/>
    </source>
</evidence>
<proteinExistence type="inferred from homology"/>
<dbReference type="InterPro" id="IPR027417">
    <property type="entry name" value="P-loop_NTPase"/>
</dbReference>
<keyword evidence="10" id="KW-0811">Translocation</keyword>
<evidence type="ECO:0000256" key="4">
    <source>
        <dbReference type="ARBA" id="ARBA00012047"/>
    </source>
</evidence>
<dbReference type="GO" id="GO:0016020">
    <property type="term" value="C:membrane"/>
    <property type="evidence" value="ECO:0007669"/>
    <property type="project" value="UniProtKB-SubCell"/>
</dbReference>
<evidence type="ECO:0000256" key="11">
    <source>
        <dbReference type="ARBA" id="ARBA00023136"/>
    </source>
</evidence>
<keyword evidence="5" id="KW-0813">Transport</keyword>
<dbReference type="PANTHER" id="PTHR30612">
    <property type="entry name" value="SECA INNER MEMBRANE COMPONENT OF SEC PROTEIN SECRETION SYSTEM"/>
    <property type="match status" value="1"/>
</dbReference>
<dbReference type="EMBL" id="HG739133">
    <property type="protein sequence ID" value="CDP10987.1"/>
    <property type="molecule type" value="Genomic_DNA"/>
</dbReference>
<dbReference type="Pfam" id="PF07517">
    <property type="entry name" value="SecA_DEAD"/>
    <property type="match status" value="1"/>
</dbReference>
<reference evidence="16" key="1">
    <citation type="journal article" date="2014" name="Science">
        <title>The coffee genome provides insight into the convergent evolution of caffeine biosynthesis.</title>
        <authorList>
            <person name="Denoeud F."/>
            <person name="Carretero-Paulet L."/>
            <person name="Dereeper A."/>
            <person name="Droc G."/>
            <person name="Guyot R."/>
            <person name="Pietrella M."/>
            <person name="Zheng C."/>
            <person name="Alberti A."/>
            <person name="Anthony F."/>
            <person name="Aprea G."/>
            <person name="Aury J.M."/>
            <person name="Bento P."/>
            <person name="Bernard M."/>
            <person name="Bocs S."/>
            <person name="Campa C."/>
            <person name="Cenci A."/>
            <person name="Combes M.C."/>
            <person name="Crouzillat D."/>
            <person name="Da Silva C."/>
            <person name="Daddiego L."/>
            <person name="De Bellis F."/>
            <person name="Dussert S."/>
            <person name="Garsmeur O."/>
            <person name="Gayraud T."/>
            <person name="Guignon V."/>
            <person name="Jahn K."/>
            <person name="Jamilloux V."/>
            <person name="Joet T."/>
            <person name="Labadie K."/>
            <person name="Lan T."/>
            <person name="Leclercq J."/>
            <person name="Lepelley M."/>
            <person name="Leroy T."/>
            <person name="Li L.T."/>
            <person name="Librado P."/>
            <person name="Lopez L."/>
            <person name="Munoz A."/>
            <person name="Noel B."/>
            <person name="Pallavicini A."/>
            <person name="Perrotta G."/>
            <person name="Poncet V."/>
            <person name="Pot D."/>
            <person name="Priyono X."/>
            <person name="Rigoreau M."/>
            <person name="Rouard M."/>
            <person name="Rozas J."/>
            <person name="Tranchant-Dubreuil C."/>
            <person name="VanBuren R."/>
            <person name="Zhang Q."/>
            <person name="Andrade A.C."/>
            <person name="Argout X."/>
            <person name="Bertrand B."/>
            <person name="de Kochko A."/>
            <person name="Graziosi G."/>
            <person name="Henry R.J."/>
            <person name="Jayarama X."/>
            <person name="Ming R."/>
            <person name="Nagai C."/>
            <person name="Rounsley S."/>
            <person name="Sankoff D."/>
            <person name="Giuliano G."/>
            <person name="Albert V.A."/>
            <person name="Wincker P."/>
            <person name="Lashermes P."/>
        </authorList>
    </citation>
    <scope>NUCLEOTIDE SEQUENCE [LARGE SCALE GENOMIC DNA]</scope>
    <source>
        <strain evidence="16">cv. DH200-94</strain>
    </source>
</reference>
<dbReference type="FunFam" id="3.40.50.300:FF:000334">
    <property type="entry name" value="Protein translocase subunit SecA"/>
    <property type="match status" value="1"/>
</dbReference>
<dbReference type="HAMAP" id="MF_01382">
    <property type="entry name" value="SecA"/>
    <property type="match status" value="1"/>
</dbReference>
<dbReference type="GO" id="GO:0006605">
    <property type="term" value="P:protein targeting"/>
    <property type="evidence" value="ECO:0007669"/>
    <property type="project" value="InterPro"/>
</dbReference>
<dbReference type="GO" id="GO:0005524">
    <property type="term" value="F:ATP binding"/>
    <property type="evidence" value="ECO:0007669"/>
    <property type="project" value="UniProtKB-KW"/>
</dbReference>
<dbReference type="Gramene" id="CDP10987">
    <property type="protein sequence ID" value="CDP10987"/>
    <property type="gene ID" value="GSCOC_T00031985001"/>
</dbReference>
<protein>
    <recommendedName>
        <fullName evidence="4">chloroplast protein-transporting ATPase</fullName>
        <ecNumber evidence="4">7.4.2.4</ecNumber>
    </recommendedName>
</protein>
<dbReference type="PRINTS" id="PR00906">
    <property type="entry name" value="SECA"/>
</dbReference>
<comment type="subcellular location">
    <subcellularLocation>
        <location evidence="1">Membrane</location>
        <topology evidence="1">Peripheral membrane protein</topology>
    </subcellularLocation>
    <subcellularLocation>
        <location evidence="2">Plastid</location>
        <location evidence="2">Chloroplast</location>
    </subcellularLocation>
</comment>
<feature type="domain" description="Helicase ATP-binding" evidence="13">
    <location>
        <begin position="168"/>
        <end position="309"/>
    </location>
</feature>
<evidence type="ECO:0000256" key="5">
    <source>
        <dbReference type="ARBA" id="ARBA00022448"/>
    </source>
</evidence>
<dbReference type="InterPro" id="IPR011115">
    <property type="entry name" value="SecA_DEAD"/>
</dbReference>
<evidence type="ECO:0000256" key="2">
    <source>
        <dbReference type="ARBA" id="ARBA00004229"/>
    </source>
</evidence>